<dbReference type="GO" id="GO:0003677">
    <property type="term" value="F:DNA binding"/>
    <property type="evidence" value="ECO:0007669"/>
    <property type="project" value="UniProtKB-KW"/>
</dbReference>
<dbReference type="SUPFAM" id="SSF46785">
    <property type="entry name" value="Winged helix' DNA-binding domain"/>
    <property type="match status" value="1"/>
</dbReference>
<dbReference type="AlphaFoldDB" id="A0A9D2ADS4"/>
<dbReference type="Proteomes" id="UP000824193">
    <property type="component" value="Unassembled WGS sequence"/>
</dbReference>
<keyword evidence="3" id="KW-0804">Transcription</keyword>
<comment type="caution">
    <text evidence="5">The sequence shown here is derived from an EMBL/GenBank/DDBJ whole genome shotgun (WGS) entry which is preliminary data.</text>
</comment>
<dbReference type="InterPro" id="IPR011991">
    <property type="entry name" value="ArsR-like_HTH"/>
</dbReference>
<protein>
    <submittedName>
        <fullName evidence="5">MarR family winged helix-turn-helix transcriptional regulator</fullName>
    </submittedName>
</protein>
<dbReference type="InterPro" id="IPR000835">
    <property type="entry name" value="HTH_MarR-typ"/>
</dbReference>
<keyword evidence="1" id="KW-0805">Transcription regulation</keyword>
<name>A0A9D2ADS4_9FIRM</name>
<dbReference type="PANTHER" id="PTHR42756:SF1">
    <property type="entry name" value="TRANSCRIPTIONAL REPRESSOR OF EMRAB OPERON"/>
    <property type="match status" value="1"/>
</dbReference>
<dbReference type="EMBL" id="DXFW01000012">
    <property type="protein sequence ID" value="HIX05215.1"/>
    <property type="molecule type" value="Genomic_DNA"/>
</dbReference>
<sequence length="170" mass="19006">MDQKQIDVLRHVNRISLLHRLRVQNMLSDTGVWGSQIPILLHVERNPGCTQTDIAEHLGVSSPSIATSIKRLQKAGMLEKRADETDMRRNHIELTERGHSTVARGRTCYDQVVGRMLQGFSDSELDVLASLLLRLEENLAGDEYRGKTALSLAEAADRTAKSAGEERKHP</sequence>
<dbReference type="PROSITE" id="PS50995">
    <property type="entry name" value="HTH_MARR_2"/>
    <property type="match status" value="1"/>
</dbReference>
<dbReference type="PANTHER" id="PTHR42756">
    <property type="entry name" value="TRANSCRIPTIONAL REGULATOR, MARR"/>
    <property type="match status" value="1"/>
</dbReference>
<reference evidence="5" key="1">
    <citation type="journal article" date="2021" name="PeerJ">
        <title>Extensive microbial diversity within the chicken gut microbiome revealed by metagenomics and culture.</title>
        <authorList>
            <person name="Gilroy R."/>
            <person name="Ravi A."/>
            <person name="Getino M."/>
            <person name="Pursley I."/>
            <person name="Horton D.L."/>
            <person name="Alikhan N.F."/>
            <person name="Baker D."/>
            <person name="Gharbi K."/>
            <person name="Hall N."/>
            <person name="Watson M."/>
            <person name="Adriaenssens E.M."/>
            <person name="Foster-Nyarko E."/>
            <person name="Jarju S."/>
            <person name="Secka A."/>
            <person name="Antonio M."/>
            <person name="Oren A."/>
            <person name="Chaudhuri R.R."/>
            <person name="La Ragione R."/>
            <person name="Hildebrand F."/>
            <person name="Pallen M.J."/>
        </authorList>
    </citation>
    <scope>NUCLEOTIDE SEQUENCE</scope>
    <source>
        <strain evidence="5">2239</strain>
    </source>
</reference>
<keyword evidence="2" id="KW-0238">DNA-binding</keyword>
<evidence type="ECO:0000313" key="5">
    <source>
        <dbReference type="EMBL" id="HIX05215.1"/>
    </source>
</evidence>
<proteinExistence type="predicted"/>
<dbReference type="Gene3D" id="1.10.10.10">
    <property type="entry name" value="Winged helix-like DNA-binding domain superfamily/Winged helix DNA-binding domain"/>
    <property type="match status" value="1"/>
</dbReference>
<organism evidence="5 6">
    <name type="scientific">Candidatus Allofournierella pullicola</name>
    <dbReference type="NCBI Taxonomy" id="2838596"/>
    <lineage>
        <taxon>Bacteria</taxon>
        <taxon>Bacillati</taxon>
        <taxon>Bacillota</taxon>
        <taxon>Clostridia</taxon>
        <taxon>Eubacteriales</taxon>
        <taxon>Oscillospiraceae</taxon>
        <taxon>Allofournierella</taxon>
    </lineage>
</organism>
<evidence type="ECO:0000313" key="6">
    <source>
        <dbReference type="Proteomes" id="UP000824193"/>
    </source>
</evidence>
<dbReference type="Pfam" id="PF12802">
    <property type="entry name" value="MarR_2"/>
    <property type="match status" value="1"/>
</dbReference>
<evidence type="ECO:0000256" key="1">
    <source>
        <dbReference type="ARBA" id="ARBA00023015"/>
    </source>
</evidence>
<evidence type="ECO:0000259" key="4">
    <source>
        <dbReference type="PROSITE" id="PS50995"/>
    </source>
</evidence>
<dbReference type="InterPro" id="IPR036390">
    <property type="entry name" value="WH_DNA-bd_sf"/>
</dbReference>
<accession>A0A9D2ADS4</accession>
<feature type="domain" description="HTH marR-type" evidence="4">
    <location>
        <begin position="5"/>
        <end position="137"/>
    </location>
</feature>
<dbReference type="GO" id="GO:0003700">
    <property type="term" value="F:DNA-binding transcription factor activity"/>
    <property type="evidence" value="ECO:0007669"/>
    <property type="project" value="InterPro"/>
</dbReference>
<dbReference type="CDD" id="cd00090">
    <property type="entry name" value="HTH_ARSR"/>
    <property type="match status" value="1"/>
</dbReference>
<gene>
    <name evidence="5" type="ORF">H9865_03780</name>
</gene>
<dbReference type="InterPro" id="IPR036388">
    <property type="entry name" value="WH-like_DNA-bd_sf"/>
</dbReference>
<reference evidence="5" key="2">
    <citation type="submission" date="2021-04" db="EMBL/GenBank/DDBJ databases">
        <authorList>
            <person name="Gilroy R."/>
        </authorList>
    </citation>
    <scope>NUCLEOTIDE SEQUENCE</scope>
    <source>
        <strain evidence="5">2239</strain>
    </source>
</reference>
<evidence type="ECO:0000256" key="2">
    <source>
        <dbReference type="ARBA" id="ARBA00023125"/>
    </source>
</evidence>
<dbReference type="SMART" id="SM00347">
    <property type="entry name" value="HTH_MARR"/>
    <property type="match status" value="1"/>
</dbReference>
<dbReference type="PRINTS" id="PR00598">
    <property type="entry name" value="HTHMARR"/>
</dbReference>
<evidence type="ECO:0000256" key="3">
    <source>
        <dbReference type="ARBA" id="ARBA00023163"/>
    </source>
</evidence>